<feature type="compositionally biased region" description="Basic and acidic residues" evidence="1">
    <location>
        <begin position="60"/>
        <end position="79"/>
    </location>
</feature>
<evidence type="ECO:0000256" key="1">
    <source>
        <dbReference type="SAM" id="MobiDB-lite"/>
    </source>
</evidence>
<feature type="region of interest" description="Disordered" evidence="1">
    <location>
        <begin position="60"/>
        <end position="100"/>
    </location>
</feature>
<reference evidence="2" key="2">
    <citation type="submission" date="2020-06" db="EMBL/GenBank/DDBJ databases">
        <authorList>
            <person name="Sheffer M."/>
        </authorList>
    </citation>
    <scope>NUCLEOTIDE SEQUENCE</scope>
</reference>
<dbReference type="AlphaFoldDB" id="A0A8T0EW55"/>
<accession>A0A8T0EW55</accession>
<evidence type="ECO:0000313" key="3">
    <source>
        <dbReference type="Proteomes" id="UP000807504"/>
    </source>
</evidence>
<organism evidence="2 3">
    <name type="scientific">Argiope bruennichi</name>
    <name type="common">Wasp spider</name>
    <name type="synonym">Aranea bruennichi</name>
    <dbReference type="NCBI Taxonomy" id="94029"/>
    <lineage>
        <taxon>Eukaryota</taxon>
        <taxon>Metazoa</taxon>
        <taxon>Ecdysozoa</taxon>
        <taxon>Arthropoda</taxon>
        <taxon>Chelicerata</taxon>
        <taxon>Arachnida</taxon>
        <taxon>Araneae</taxon>
        <taxon>Araneomorphae</taxon>
        <taxon>Entelegynae</taxon>
        <taxon>Araneoidea</taxon>
        <taxon>Araneidae</taxon>
        <taxon>Argiope</taxon>
    </lineage>
</organism>
<evidence type="ECO:0000313" key="2">
    <source>
        <dbReference type="EMBL" id="KAF8782543.1"/>
    </source>
</evidence>
<name>A0A8T0EW55_ARGBR</name>
<dbReference type="Proteomes" id="UP000807504">
    <property type="component" value="Unassembled WGS sequence"/>
</dbReference>
<gene>
    <name evidence="2" type="ORF">HNY73_012812</name>
</gene>
<reference evidence="2" key="1">
    <citation type="journal article" date="2020" name="bioRxiv">
        <title>Chromosome-level reference genome of the European wasp spider Argiope bruennichi: a resource for studies on range expansion and evolutionary adaptation.</title>
        <authorList>
            <person name="Sheffer M.M."/>
            <person name="Hoppe A."/>
            <person name="Krehenwinkel H."/>
            <person name="Uhl G."/>
            <person name="Kuss A.W."/>
            <person name="Jensen L."/>
            <person name="Jensen C."/>
            <person name="Gillespie R.G."/>
            <person name="Hoff K.J."/>
            <person name="Prost S."/>
        </authorList>
    </citation>
    <scope>NUCLEOTIDE SEQUENCE</scope>
</reference>
<proteinExistence type="predicted"/>
<keyword evidence="3" id="KW-1185">Reference proteome</keyword>
<comment type="caution">
    <text evidence="2">The sequence shown here is derived from an EMBL/GenBank/DDBJ whole genome shotgun (WGS) entry which is preliminary data.</text>
</comment>
<sequence>MAYLAKANKPNLLEICEEIGIEVDPSTRVVDIKQKILKSSSYDEEEVRTILDRILTNRKEERAREEQREQRELEMKKQEAAQSNQHLDDEFRNTVKLGPKTELTQITPKFDESMTK</sequence>
<protein>
    <submittedName>
        <fullName evidence="2">Uncharacterized protein</fullName>
    </submittedName>
</protein>
<dbReference type="EMBL" id="JABXBU010001863">
    <property type="protein sequence ID" value="KAF8782543.1"/>
    <property type="molecule type" value="Genomic_DNA"/>
</dbReference>